<proteinExistence type="predicted"/>
<gene>
    <name evidence="2" type="ORF">Trco_005008</name>
</gene>
<dbReference type="PANTHER" id="PTHR34144:SF7">
    <property type="entry name" value="EXPORT PROTEIN (CAP59), PUTATIVE (AFU_ORTHOLOGUE AFUA_7G05020)-RELATED"/>
    <property type="match status" value="1"/>
</dbReference>
<dbReference type="OrthoDB" id="262547at2759"/>
<keyword evidence="3" id="KW-1185">Reference proteome</keyword>
<accession>A0A9P8QGR1</accession>
<dbReference type="AlphaFoldDB" id="A0A9P8QGR1"/>
<evidence type="ECO:0000313" key="3">
    <source>
        <dbReference type="Proteomes" id="UP000827724"/>
    </source>
</evidence>
<evidence type="ECO:0000256" key="1">
    <source>
        <dbReference type="SAM" id="MobiDB-lite"/>
    </source>
</evidence>
<dbReference type="EMBL" id="JAIWOZ010000004">
    <property type="protein sequence ID" value="KAH6605855.1"/>
    <property type="molecule type" value="Genomic_DNA"/>
</dbReference>
<sequence>MTDNDIKLDSHSRNPNRSHDKADDDNDDDDNNNNNNNGGGGGSSSSSHDDHGHRMSQRYSHRHTSHGLTVRSRITTLVRHAAGHHDVYLLVLPALYLRLSPLIFTHNSTPLSVYLAVVLVYIPAKVVLAAWRTCSPSASSSRRRKRRSSGGGGFVLPSNGSFPPPKASRAGPGGGAAQSLLWLCGALFSVWVYTRGISSPFPAASSIVAASPTLQAQRARNASYFIAASFWNNEAILDSWTAQALELIDSLGRPNVYVSLAENDSDDNTASKLLHFGRELTRRNVAHSVNITTDLRGYPPENPWRSIRHRMGYMANLRNGALEPLGRLGRRFESVVLLNDVVYHHTDVLRLVAAVGGDDVDGPHAQHPTRRQAAAKPGRRRMACSIDMDGATLYDTWVLRDRCGRAVSGFWPFFTSYQDQRSVRGGRVLEVGTCWNGIVVLDGDMLLDPHLRSEDADWDADALRFQQPPECIVSECALLPLAITNTTGGAPVVMDPSAVVAYSVKWWRYYAVWLRMPVVRLWMNVFEAAYWRLWWEMGMGKGLRWRGLDGGREKNECVVTGWPKCESREPAVKGGIRFGG</sequence>
<dbReference type="PANTHER" id="PTHR34144">
    <property type="entry name" value="CHROMOSOME 8, WHOLE GENOME SHOTGUN SEQUENCE"/>
    <property type="match status" value="1"/>
</dbReference>
<evidence type="ECO:0000313" key="2">
    <source>
        <dbReference type="EMBL" id="KAH6605855.1"/>
    </source>
</evidence>
<dbReference type="InterPro" id="IPR021047">
    <property type="entry name" value="Mannosyltransferase_CMT1"/>
</dbReference>
<protein>
    <submittedName>
        <fullName evidence="2">Glycosyltransferase family 69</fullName>
    </submittedName>
</protein>
<comment type="caution">
    <text evidence="2">The sequence shown here is derived from an EMBL/GenBank/DDBJ whole genome shotgun (WGS) entry which is preliminary data.</text>
</comment>
<dbReference type="Pfam" id="PF11735">
    <property type="entry name" value="CAP59_mtransfer"/>
    <property type="match status" value="1"/>
</dbReference>
<feature type="compositionally biased region" description="Basic and acidic residues" evidence="1">
    <location>
        <begin position="1"/>
        <end position="22"/>
    </location>
</feature>
<feature type="compositionally biased region" description="Basic residues" evidence="1">
    <location>
        <begin position="54"/>
        <end position="65"/>
    </location>
</feature>
<dbReference type="Proteomes" id="UP000827724">
    <property type="component" value="Unassembled WGS sequence"/>
</dbReference>
<name>A0A9P8QGR1_9HYPO</name>
<reference evidence="2" key="1">
    <citation type="submission" date="2021-08" db="EMBL/GenBank/DDBJ databases">
        <title>Chromosome-Level Trichoderma cornu-damae using Hi-C Data.</title>
        <authorList>
            <person name="Kim C.S."/>
        </authorList>
    </citation>
    <scope>NUCLEOTIDE SEQUENCE</scope>
    <source>
        <strain evidence="2">KA19-0412C</strain>
    </source>
</reference>
<feature type="region of interest" description="Disordered" evidence="1">
    <location>
        <begin position="139"/>
        <end position="171"/>
    </location>
</feature>
<organism evidence="2 3">
    <name type="scientific">Trichoderma cornu-damae</name>
    <dbReference type="NCBI Taxonomy" id="654480"/>
    <lineage>
        <taxon>Eukaryota</taxon>
        <taxon>Fungi</taxon>
        <taxon>Dikarya</taxon>
        <taxon>Ascomycota</taxon>
        <taxon>Pezizomycotina</taxon>
        <taxon>Sordariomycetes</taxon>
        <taxon>Hypocreomycetidae</taxon>
        <taxon>Hypocreales</taxon>
        <taxon>Hypocreaceae</taxon>
        <taxon>Trichoderma</taxon>
    </lineage>
</organism>
<feature type="region of interest" description="Disordered" evidence="1">
    <location>
        <begin position="1"/>
        <end position="67"/>
    </location>
</feature>